<dbReference type="OrthoDB" id="9815296at2"/>
<keyword evidence="5 12" id="KW-0808">Transferase</keyword>
<comment type="cofactor">
    <cofactor evidence="12">
        <name>Zn(2+)</name>
        <dbReference type="ChEBI" id="CHEBI:29105"/>
    </cofactor>
    <text evidence="12">Binds 2 Zn(2+) ions per subunit.</text>
</comment>
<feature type="domain" description="RNA polymerase N-terminal" evidence="15">
    <location>
        <begin position="236"/>
        <end position="515"/>
    </location>
</feature>
<dbReference type="FunFam" id="4.10.860.120:FF:000001">
    <property type="entry name" value="DNA-directed RNA polymerase subunit beta"/>
    <property type="match status" value="1"/>
</dbReference>
<dbReference type="InterPro" id="IPR044893">
    <property type="entry name" value="RNA_pol_Rpb1_clamp_domain"/>
</dbReference>
<protein>
    <recommendedName>
        <fullName evidence="12">DNA-directed RNA polymerase subunit beta'</fullName>
        <shortName evidence="12">RNAP subunit beta'</shortName>
        <ecNumber evidence="12">2.7.7.6</ecNumber>
    </recommendedName>
    <alternativeName>
        <fullName evidence="12">RNA polymerase subunit beta'</fullName>
    </alternativeName>
    <alternativeName>
        <fullName evidence="12">Transcriptase subunit beta'</fullName>
    </alternativeName>
</protein>
<dbReference type="Gene3D" id="4.10.860.120">
    <property type="entry name" value="RNA polymerase II, clamp domain"/>
    <property type="match status" value="1"/>
</dbReference>
<dbReference type="GO" id="GO:0008270">
    <property type="term" value="F:zinc ion binding"/>
    <property type="evidence" value="ECO:0007669"/>
    <property type="project" value="UniProtKB-UniRule"/>
</dbReference>
<dbReference type="GO" id="GO:0003677">
    <property type="term" value="F:DNA binding"/>
    <property type="evidence" value="ECO:0007669"/>
    <property type="project" value="UniProtKB-UniRule"/>
</dbReference>
<evidence type="ECO:0000256" key="12">
    <source>
        <dbReference type="HAMAP-Rule" id="MF_01322"/>
    </source>
</evidence>
<dbReference type="FunFam" id="1.10.132.30:FF:000003">
    <property type="entry name" value="DNA-directed RNA polymerase subunit beta"/>
    <property type="match status" value="1"/>
</dbReference>
<name>A0A3D9HWF4_9PROT</name>
<feature type="binding site" evidence="12">
    <location>
        <position position="937"/>
    </location>
    <ligand>
        <name>Zn(2+)</name>
        <dbReference type="ChEBI" id="CHEBI:29105"/>
        <label>2</label>
    </ligand>
</feature>
<evidence type="ECO:0000256" key="4">
    <source>
        <dbReference type="ARBA" id="ARBA00022478"/>
    </source>
</evidence>
<dbReference type="Pfam" id="PF04997">
    <property type="entry name" value="RNA_pol_Rpb1_1"/>
    <property type="match status" value="1"/>
</dbReference>
<feature type="binding site" evidence="12">
    <location>
        <position position="461"/>
    </location>
    <ligand>
        <name>Mg(2+)</name>
        <dbReference type="ChEBI" id="CHEBI:18420"/>
    </ligand>
</feature>
<feature type="region of interest" description="Disordered" evidence="14">
    <location>
        <begin position="1420"/>
        <end position="1447"/>
    </location>
</feature>
<dbReference type="Gene3D" id="1.10.150.390">
    <property type="match status" value="1"/>
</dbReference>
<dbReference type="InterPro" id="IPR042102">
    <property type="entry name" value="RNA_pol_Rpb1_3_sf"/>
</dbReference>
<evidence type="ECO:0000256" key="14">
    <source>
        <dbReference type="SAM" id="MobiDB-lite"/>
    </source>
</evidence>
<evidence type="ECO:0000256" key="13">
    <source>
        <dbReference type="RuleBase" id="RU004279"/>
    </source>
</evidence>
<evidence type="ECO:0000313" key="16">
    <source>
        <dbReference type="EMBL" id="RED53740.1"/>
    </source>
</evidence>
<evidence type="ECO:0000256" key="10">
    <source>
        <dbReference type="ARBA" id="ARBA00023163"/>
    </source>
</evidence>
<dbReference type="GO" id="GO:0000428">
    <property type="term" value="C:DNA-directed RNA polymerase complex"/>
    <property type="evidence" value="ECO:0007669"/>
    <property type="project" value="UniProtKB-KW"/>
</dbReference>
<dbReference type="InterPro" id="IPR006592">
    <property type="entry name" value="RNA_pol_N"/>
</dbReference>
<evidence type="ECO:0000256" key="5">
    <source>
        <dbReference type="ARBA" id="ARBA00022679"/>
    </source>
</evidence>
<dbReference type="InterPro" id="IPR007083">
    <property type="entry name" value="RNA_pol_Rpb1_4"/>
</dbReference>
<dbReference type="CDD" id="cd02655">
    <property type="entry name" value="RNAP_beta'_C"/>
    <property type="match status" value="1"/>
</dbReference>
<dbReference type="Pfam" id="PF04983">
    <property type="entry name" value="RNA_pol_Rpb1_3"/>
    <property type="match status" value="1"/>
</dbReference>
<dbReference type="SMART" id="SM00663">
    <property type="entry name" value="RPOLA_N"/>
    <property type="match status" value="1"/>
</dbReference>
<comment type="subunit">
    <text evidence="12">The RNAP catalytic core consists of 2 alpha, 1 beta, 1 beta' and 1 omega subunit. When a sigma factor is associated with the core the holoenzyme is formed, which can initiate transcription.</text>
</comment>
<dbReference type="InterPro" id="IPR045867">
    <property type="entry name" value="DNA-dir_RpoC_beta_prime"/>
</dbReference>
<evidence type="ECO:0000256" key="8">
    <source>
        <dbReference type="ARBA" id="ARBA00022833"/>
    </source>
</evidence>
<comment type="similarity">
    <text evidence="1 12 13">Belongs to the RNA polymerase beta' chain family.</text>
</comment>
<keyword evidence="10 12" id="KW-0804">Transcription</keyword>
<dbReference type="GO" id="GO:0000287">
    <property type="term" value="F:magnesium ion binding"/>
    <property type="evidence" value="ECO:0007669"/>
    <property type="project" value="UniProtKB-UniRule"/>
</dbReference>
<evidence type="ECO:0000256" key="1">
    <source>
        <dbReference type="ARBA" id="ARBA00006460"/>
    </source>
</evidence>
<dbReference type="Gene3D" id="2.40.40.20">
    <property type="match status" value="1"/>
</dbReference>
<comment type="cofactor">
    <cofactor evidence="12">
        <name>Mg(2+)</name>
        <dbReference type="ChEBI" id="CHEBI:18420"/>
    </cofactor>
    <text evidence="12">Binds 1 Mg(2+) ion per subunit.</text>
</comment>
<dbReference type="NCBIfam" id="TIGR02386">
    <property type="entry name" value="rpoC_TIGR"/>
    <property type="match status" value="1"/>
</dbReference>
<evidence type="ECO:0000313" key="17">
    <source>
        <dbReference type="Proteomes" id="UP000256845"/>
    </source>
</evidence>
<dbReference type="InterPro" id="IPR000722">
    <property type="entry name" value="RNA_pol_asu"/>
</dbReference>
<feature type="binding site" evidence="12">
    <location>
        <position position="465"/>
    </location>
    <ligand>
        <name>Mg(2+)</name>
        <dbReference type="ChEBI" id="CHEBI:18420"/>
    </ligand>
</feature>
<evidence type="ECO:0000256" key="6">
    <source>
        <dbReference type="ARBA" id="ARBA00022695"/>
    </source>
</evidence>
<dbReference type="Proteomes" id="UP000256845">
    <property type="component" value="Unassembled WGS sequence"/>
</dbReference>
<feature type="binding site" evidence="12">
    <location>
        <position position="856"/>
    </location>
    <ligand>
        <name>Zn(2+)</name>
        <dbReference type="ChEBI" id="CHEBI:29105"/>
        <label>2</label>
    </ligand>
</feature>
<feature type="binding site" evidence="12">
    <location>
        <position position="85"/>
    </location>
    <ligand>
        <name>Zn(2+)</name>
        <dbReference type="ChEBI" id="CHEBI:29105"/>
        <label>1</label>
    </ligand>
</feature>
<keyword evidence="7 12" id="KW-0479">Metal-binding</keyword>
<gene>
    <name evidence="12" type="primary">rpoC</name>
    <name evidence="16" type="ORF">DFP90_101534</name>
</gene>
<keyword evidence="9 12" id="KW-0460">Magnesium</keyword>
<dbReference type="HAMAP" id="MF_01322">
    <property type="entry name" value="RNApol_bact_RpoC"/>
    <property type="match status" value="1"/>
</dbReference>
<keyword evidence="4 12" id="KW-0240">DNA-directed RNA polymerase</keyword>
<evidence type="ECO:0000259" key="15">
    <source>
        <dbReference type="SMART" id="SM00663"/>
    </source>
</evidence>
<feature type="binding site" evidence="12">
    <location>
        <position position="940"/>
    </location>
    <ligand>
        <name>Zn(2+)</name>
        <dbReference type="ChEBI" id="CHEBI:29105"/>
        <label>2</label>
    </ligand>
</feature>
<evidence type="ECO:0000256" key="7">
    <source>
        <dbReference type="ARBA" id="ARBA00022723"/>
    </source>
</evidence>
<dbReference type="InterPro" id="IPR007081">
    <property type="entry name" value="RNA_pol_Rpb1_5"/>
</dbReference>
<dbReference type="PANTHER" id="PTHR19376:SF54">
    <property type="entry name" value="DNA-DIRECTED RNA POLYMERASE SUBUNIT BETA"/>
    <property type="match status" value="1"/>
</dbReference>
<feature type="binding site" evidence="12">
    <location>
        <position position="463"/>
    </location>
    <ligand>
        <name>Mg(2+)</name>
        <dbReference type="ChEBI" id="CHEBI:18420"/>
    </ligand>
</feature>
<dbReference type="PANTHER" id="PTHR19376">
    <property type="entry name" value="DNA-DIRECTED RNA POLYMERASE"/>
    <property type="match status" value="1"/>
</dbReference>
<evidence type="ECO:0000256" key="2">
    <source>
        <dbReference type="ARBA" id="ARBA00007616"/>
    </source>
</evidence>
<dbReference type="Pfam" id="PF00623">
    <property type="entry name" value="RNA_pol_Rpb1_2"/>
    <property type="match status" value="1"/>
</dbReference>
<dbReference type="Pfam" id="PF05000">
    <property type="entry name" value="RNA_pol_Rpb1_4"/>
    <property type="match status" value="1"/>
</dbReference>
<dbReference type="InterPro" id="IPR038120">
    <property type="entry name" value="Rpb1_funnel_sf"/>
</dbReference>
<feature type="binding site" evidence="12">
    <location>
        <position position="70"/>
    </location>
    <ligand>
        <name>Zn(2+)</name>
        <dbReference type="ChEBI" id="CHEBI:29105"/>
        <label>1</label>
    </ligand>
</feature>
<dbReference type="GO" id="GO:0006351">
    <property type="term" value="P:DNA-templated transcription"/>
    <property type="evidence" value="ECO:0007669"/>
    <property type="project" value="UniProtKB-UniRule"/>
</dbReference>
<dbReference type="InterPro" id="IPR012754">
    <property type="entry name" value="DNA-dir_RpoC_beta_prime_bact"/>
</dbReference>
<dbReference type="RefSeq" id="WP_115934854.1">
    <property type="nucleotide sequence ID" value="NZ_QRDW01000001.1"/>
</dbReference>
<comment type="catalytic activity">
    <reaction evidence="11 12 13">
        <text>RNA(n) + a ribonucleoside 5'-triphosphate = RNA(n+1) + diphosphate</text>
        <dbReference type="Rhea" id="RHEA:21248"/>
        <dbReference type="Rhea" id="RHEA-COMP:14527"/>
        <dbReference type="Rhea" id="RHEA-COMP:17342"/>
        <dbReference type="ChEBI" id="CHEBI:33019"/>
        <dbReference type="ChEBI" id="CHEBI:61557"/>
        <dbReference type="ChEBI" id="CHEBI:140395"/>
        <dbReference type="EC" id="2.7.7.6"/>
    </reaction>
</comment>
<dbReference type="InterPro" id="IPR007066">
    <property type="entry name" value="RNA_pol_Rpb1_3"/>
</dbReference>
<reference evidence="16 17" key="1">
    <citation type="submission" date="2018-07" db="EMBL/GenBank/DDBJ databases">
        <title>Genomic Encyclopedia of Type Strains, Phase III (KMG-III): the genomes of soil and plant-associated and newly described type strains.</title>
        <authorList>
            <person name="Whitman W."/>
        </authorList>
    </citation>
    <scope>NUCLEOTIDE SEQUENCE [LARGE SCALE GENOMIC DNA]</scope>
    <source>
        <strain evidence="16 17">CECT 8488</strain>
    </source>
</reference>
<dbReference type="EMBL" id="QRDW01000001">
    <property type="protein sequence ID" value="RED53740.1"/>
    <property type="molecule type" value="Genomic_DNA"/>
</dbReference>
<organism evidence="16 17">
    <name type="scientific">Aestuariispira insulae</name>
    <dbReference type="NCBI Taxonomy" id="1461337"/>
    <lineage>
        <taxon>Bacteria</taxon>
        <taxon>Pseudomonadati</taxon>
        <taxon>Pseudomonadota</taxon>
        <taxon>Alphaproteobacteria</taxon>
        <taxon>Rhodospirillales</taxon>
        <taxon>Kiloniellaceae</taxon>
        <taxon>Aestuariispira</taxon>
    </lineage>
</organism>
<dbReference type="Gene3D" id="1.10.1790.20">
    <property type="match status" value="1"/>
</dbReference>
<proteinExistence type="inferred from homology"/>
<dbReference type="CDD" id="cd01609">
    <property type="entry name" value="RNAP_beta'_N"/>
    <property type="match status" value="1"/>
</dbReference>
<evidence type="ECO:0000256" key="9">
    <source>
        <dbReference type="ARBA" id="ARBA00022842"/>
    </source>
</evidence>
<accession>A0A3D9HWF4</accession>
<dbReference type="EC" id="2.7.7.6" evidence="12"/>
<keyword evidence="17" id="KW-1185">Reference proteome</keyword>
<dbReference type="Pfam" id="PF04998">
    <property type="entry name" value="RNA_pol_Rpb1_5"/>
    <property type="match status" value="1"/>
</dbReference>
<keyword evidence="8 12" id="KW-0862">Zinc</keyword>
<dbReference type="Gene3D" id="1.10.40.90">
    <property type="match status" value="1"/>
</dbReference>
<feature type="binding site" evidence="12">
    <location>
        <position position="72"/>
    </location>
    <ligand>
        <name>Zn(2+)</name>
        <dbReference type="ChEBI" id="CHEBI:29105"/>
        <label>1</label>
    </ligand>
</feature>
<dbReference type="Gene3D" id="2.40.50.100">
    <property type="match status" value="3"/>
</dbReference>
<sequence>MNELMQLFGQNQGLHTFDHIRISIASPDQIRAWSYGEIKKPETINYRTFKPERDGLFCARIFGPIKDYECLCGKYKRMKYKGIVCEKCGVEVTLSKVRRERMGHIELASPVAHIWFLKSLPSRIGLMIDMTLKDLERVLYFENYVVTEPGLTPLKRFQLMSEEEYLDAQDEYGDENFSAKIGAEALQSILEEMDIDEELELTRTELSETGSEAKRKKLVKRLKLLEGFQASGTRPEWMIMEVIPVIPPELRPLVPLDGGRFATSDLNDLYRRVINRNNRLRRLMELRAPDIIVRNEKRMLQESVDALFDNGRRGRVITGTNKRPLKSLSDMLKGKQGRFRQNLLGKRVDYSGRSVIVVGPELMLHQCGLPKKMALELFKPFIYSKLELYGMASTIKAAKRMVEKERPEVWDILEEVIREHPVMLNRAPTLHRLGIQAFEPVLIEGKAIQLHPLVCAAFNADFDGDQMAVHVPLSLEAQLEARVLMMSTNNILSPANGKPIIVPSQDIILGLYYITHERPDAVGGIVSIDSEEAMTAALERGEIVLRKGDDRSAEVGDIDAKEAFKQLKDGKVTAYRVPLFAAMSELDLALESKAITLQTKIKALFETVDAEGNPVVEKVVTTPGRMLLSQILPKHHAVPFSLINKVVTKKEITNIIDVIYRHCGQKETVIFCDRLMSLGFGSACKAGISFGKDDLIIPETKNTLIDAAMVQVKEFEQQYQDGLITQGEKYNKVVDVWASCTDKVADDMMKVISSPKPGTGLNSVYMMAHSGARGSAAQIKQLAGMRGLMAKPDGSIIETPIIANFKEGLNVLEYFNSTHGARKGLADTALKTANSGYLTRRLVDVAQDAIIVEDDCGTEEGLTMRAVIDGGDVIEGLAERILGRCAAEDVKDPLSGEVILKAGDLITEPEADAIETAGVDAVLIRSVLTCEAKQGVCARCYGRDLARGTMVNRGEAVGVIAAQSIGEPGTQLTMRTFHIGGAAQRGAEQNSIESSLDGTVKINNRNVVIDSEGRPVVMNRNCEVVLLDEVGRERARHRVPYGTRLRVDEGDSVVKGQTVAEWDPYTIPIISEKSGVAHYVDLTEGVSVRDVVDEATGIASKVVIDWKQQAKGSDLKPRITLRSENGDVITLPNGMEARYFMSVDAILSVSNGQDVQAGDVLARIPRESSKTRDITGGLPRVAELFEARKPKDFSIIADQDGYVEFGKDYKTKRRIVIRPVDDSLEPSEYLVPKGKHIAVQEGDFIAKGDMLMDGNPVPHDILEVLGVEALSNYLCKEIQDVYRLQGVKINDKHIEVIVRQMLQKVEVTDPGETYLLVDEQLDREEIREINEKAAAENKEPAKFRPVLQGITKASLQTKSFISAASFQETTRVLTDAACHGKMDNLEGLKENVIVGRLIPAGTGSVMKHMRQLAADRDREVLAERSANKNTALPASEEDSSEEQPAAE</sequence>
<dbReference type="InterPro" id="IPR007080">
    <property type="entry name" value="RNA_pol_Rpb1_1"/>
</dbReference>
<evidence type="ECO:0000256" key="3">
    <source>
        <dbReference type="ARBA" id="ARBA00009839"/>
    </source>
</evidence>
<dbReference type="Gene3D" id="1.10.132.30">
    <property type="match status" value="1"/>
</dbReference>
<feature type="binding site" evidence="12">
    <location>
        <position position="930"/>
    </location>
    <ligand>
        <name>Zn(2+)</name>
        <dbReference type="ChEBI" id="CHEBI:29105"/>
        <label>2</label>
    </ligand>
</feature>
<dbReference type="SUPFAM" id="SSF64484">
    <property type="entry name" value="beta and beta-prime subunits of DNA dependent RNA-polymerase"/>
    <property type="match status" value="1"/>
</dbReference>
<keyword evidence="6 12" id="KW-0548">Nucleotidyltransferase</keyword>
<comment type="similarity">
    <text evidence="2">In the N-terminal section; belongs to the RNA polymerase beta chain family.</text>
</comment>
<dbReference type="Gene3D" id="1.10.274.100">
    <property type="entry name" value="RNA polymerase Rpb1, domain 3"/>
    <property type="match status" value="1"/>
</dbReference>
<comment type="similarity">
    <text evidence="3">In the C-terminal section; belongs to the RNA polymerase beta' chain family.</text>
</comment>
<evidence type="ECO:0000256" key="11">
    <source>
        <dbReference type="ARBA" id="ARBA00048552"/>
    </source>
</evidence>
<comment type="function">
    <text evidence="12 13">DNA-dependent RNA polymerase catalyzes the transcription of DNA into RNA using the four ribonucleoside triphosphates as substrates.</text>
</comment>
<comment type="caution">
    <text evidence="16">The sequence shown here is derived from an EMBL/GenBank/DDBJ whole genome shotgun (WGS) entry which is preliminary data.</text>
</comment>
<feature type="binding site" evidence="12">
    <location>
        <position position="88"/>
    </location>
    <ligand>
        <name>Zn(2+)</name>
        <dbReference type="ChEBI" id="CHEBI:29105"/>
        <label>1</label>
    </ligand>
</feature>
<dbReference type="GO" id="GO:0003899">
    <property type="term" value="F:DNA-directed RNA polymerase activity"/>
    <property type="evidence" value="ECO:0007669"/>
    <property type="project" value="UniProtKB-UniRule"/>
</dbReference>